<name>A0A495W220_9PSEU</name>
<evidence type="ECO:0000256" key="1">
    <source>
        <dbReference type="SAM" id="SignalP"/>
    </source>
</evidence>
<dbReference type="Proteomes" id="UP000282084">
    <property type="component" value="Unassembled WGS sequence"/>
</dbReference>
<proteinExistence type="predicted"/>
<sequence>MTTRRRGAAVGIATAVMAVAGVLTAAPASAAHGVLVVSGNRIDDPSGCYQGHHWPLVVDNRTDQVALVLDDDNCGGQVVGTVAPGEKQVFEFGASVHIR</sequence>
<dbReference type="EMBL" id="RBXO01000001">
    <property type="protein sequence ID" value="RKT54765.1"/>
    <property type="molecule type" value="Genomic_DNA"/>
</dbReference>
<comment type="caution">
    <text evidence="2">The sequence shown here is derived from an EMBL/GenBank/DDBJ whole genome shotgun (WGS) entry which is preliminary data.</text>
</comment>
<keyword evidence="3" id="KW-1185">Reference proteome</keyword>
<feature type="signal peptide" evidence="1">
    <location>
        <begin position="1"/>
        <end position="30"/>
    </location>
</feature>
<protein>
    <recommendedName>
        <fullName evidence="4">Secreted protein</fullName>
    </recommendedName>
</protein>
<reference evidence="2 3" key="1">
    <citation type="submission" date="2018-10" db="EMBL/GenBank/DDBJ databases">
        <title>Sequencing the genomes of 1000 actinobacteria strains.</title>
        <authorList>
            <person name="Klenk H.-P."/>
        </authorList>
    </citation>
    <scope>NUCLEOTIDE SEQUENCE [LARGE SCALE GENOMIC DNA]</scope>
    <source>
        <strain evidence="2 3">DSM 43800</strain>
    </source>
</reference>
<feature type="chain" id="PRO_5019778611" description="Secreted protein" evidence="1">
    <location>
        <begin position="31"/>
        <end position="99"/>
    </location>
</feature>
<evidence type="ECO:0000313" key="2">
    <source>
        <dbReference type="EMBL" id="RKT54765.1"/>
    </source>
</evidence>
<organism evidence="2 3">
    <name type="scientific">Saccharothrix australiensis</name>
    <dbReference type="NCBI Taxonomy" id="2072"/>
    <lineage>
        <taxon>Bacteria</taxon>
        <taxon>Bacillati</taxon>
        <taxon>Actinomycetota</taxon>
        <taxon>Actinomycetes</taxon>
        <taxon>Pseudonocardiales</taxon>
        <taxon>Pseudonocardiaceae</taxon>
        <taxon>Saccharothrix</taxon>
    </lineage>
</organism>
<evidence type="ECO:0000313" key="3">
    <source>
        <dbReference type="Proteomes" id="UP000282084"/>
    </source>
</evidence>
<dbReference type="AlphaFoldDB" id="A0A495W220"/>
<accession>A0A495W220</accession>
<evidence type="ECO:0008006" key="4">
    <source>
        <dbReference type="Google" id="ProtNLM"/>
    </source>
</evidence>
<keyword evidence="1" id="KW-0732">Signal</keyword>
<gene>
    <name evidence="2" type="ORF">C8E97_3413</name>
</gene>